<dbReference type="GO" id="GO:0005829">
    <property type="term" value="C:cytosol"/>
    <property type="evidence" value="ECO:0007669"/>
    <property type="project" value="TreeGrafter"/>
</dbReference>
<dbReference type="Pfam" id="PF01926">
    <property type="entry name" value="MMR_HSR1"/>
    <property type="match status" value="1"/>
</dbReference>
<dbReference type="Proteomes" id="UP000065220">
    <property type="component" value="Chromosome"/>
</dbReference>
<dbReference type="InterPro" id="IPR006073">
    <property type="entry name" value="GTP-bd"/>
</dbReference>
<gene>
    <name evidence="4" type="ORF">AXF14_00260</name>
</gene>
<dbReference type="GO" id="GO:0019843">
    <property type="term" value="F:rRNA binding"/>
    <property type="evidence" value="ECO:0007669"/>
    <property type="project" value="TreeGrafter"/>
</dbReference>
<name>A0A0X8JCH1_ACTRD</name>
<dbReference type="InterPro" id="IPR027417">
    <property type="entry name" value="P-loop_NTPase"/>
</dbReference>
<keyword evidence="2" id="KW-1133">Transmembrane helix</keyword>
<dbReference type="RefSeq" id="WP_067938942.1">
    <property type="nucleotide sequence ID" value="NZ_CP014228.1"/>
</dbReference>
<evidence type="ECO:0000313" key="4">
    <source>
        <dbReference type="EMBL" id="AMD86332.1"/>
    </source>
</evidence>
<keyword evidence="4" id="KW-0067">ATP-binding</keyword>
<dbReference type="STRING" id="111015.AXF14_00260"/>
<dbReference type="GO" id="GO:0043024">
    <property type="term" value="F:ribosomal small subunit binding"/>
    <property type="evidence" value="ECO:0007669"/>
    <property type="project" value="TreeGrafter"/>
</dbReference>
<dbReference type="GO" id="GO:0005524">
    <property type="term" value="F:ATP binding"/>
    <property type="evidence" value="ECO:0007669"/>
    <property type="project" value="UniProtKB-KW"/>
</dbReference>
<dbReference type="KEGG" id="ard:AXF14_00260"/>
<keyword evidence="2" id="KW-0812">Transmembrane</keyword>
<keyword evidence="4" id="KW-0547">Nucleotide-binding</keyword>
<dbReference type="OrthoDB" id="974105at2"/>
<feature type="transmembrane region" description="Helical" evidence="2">
    <location>
        <begin position="440"/>
        <end position="461"/>
    </location>
</feature>
<dbReference type="SUPFAM" id="SSF52540">
    <property type="entry name" value="P-loop containing nucleoside triphosphate hydrolases"/>
    <property type="match status" value="1"/>
</dbReference>
<feature type="domain" description="G" evidence="3">
    <location>
        <begin position="80"/>
        <end position="219"/>
    </location>
</feature>
<dbReference type="GO" id="GO:0005525">
    <property type="term" value="F:GTP binding"/>
    <property type="evidence" value="ECO:0007669"/>
    <property type="project" value="InterPro"/>
</dbReference>
<dbReference type="InterPro" id="IPR005662">
    <property type="entry name" value="GTPase_Era-like"/>
</dbReference>
<dbReference type="PANTHER" id="PTHR42698:SF1">
    <property type="entry name" value="GTPASE ERA, MITOCHONDRIAL"/>
    <property type="match status" value="1"/>
</dbReference>
<sequence>MTTAPTTSSTSARPEPAARPAGRHRAESEYSARLSTRLSTLRAALTTAGDEVPAWLSGPAREGLDRVEERLKLGVDHTVVALFGGTGSGKSSLFNALTRLDFADVGVRRPTTAVAAACSWGDDAEALLDFLGVAPKRRIRRESLLDAHDEDELAGLVLLDVPDYDSVTTDHALQVDRLVPVADILLWVVDPQKYADAALHEGYLRELGARQEDMLVLVNQVDTVPEAGVQPLLDDVHALLAADGLTDVEVLPVSAVRGDNMARLREILRGRLGIESNAARTADAELDAITGRLRGAVAPERVAHDAEVDAAAANALMRASGATAVADSIRTGLARLRPPALAHPGSPAVSEAEAVRSSWLARTTPGLPEPWVRAVDAAASRPAPLASAAGEAAAAVELPAGRRAGIEIAWWLGLLALVAGVAWGVVAAATGGAMGGAGGAATAVIAPAVLVVLGIVLLVWSRAARRRRAAREAEAYAARVRERLDGVVAAELATPADNVLRRHEVLQAALGL</sequence>
<proteinExistence type="predicted"/>
<evidence type="ECO:0000256" key="1">
    <source>
        <dbReference type="SAM" id="MobiDB-lite"/>
    </source>
</evidence>
<dbReference type="AlphaFoldDB" id="A0A0X8JCH1"/>
<evidence type="ECO:0000259" key="3">
    <source>
        <dbReference type="Pfam" id="PF01926"/>
    </source>
</evidence>
<feature type="region of interest" description="Disordered" evidence="1">
    <location>
        <begin position="1"/>
        <end position="30"/>
    </location>
</feature>
<feature type="transmembrane region" description="Helical" evidence="2">
    <location>
        <begin position="408"/>
        <end position="434"/>
    </location>
</feature>
<keyword evidence="2" id="KW-0472">Membrane</keyword>
<evidence type="ECO:0000313" key="5">
    <source>
        <dbReference type="Proteomes" id="UP000065220"/>
    </source>
</evidence>
<dbReference type="EMBL" id="CP014228">
    <property type="protein sequence ID" value="AMD86332.1"/>
    <property type="molecule type" value="Genomic_DNA"/>
</dbReference>
<reference evidence="5" key="1">
    <citation type="submission" date="2016-02" db="EMBL/GenBank/DDBJ databases">
        <authorList>
            <person name="Holder M.E."/>
            <person name="Ajami N.J."/>
            <person name="Petrosino J.F."/>
        </authorList>
    </citation>
    <scope>NUCLEOTIDE SEQUENCE [LARGE SCALE GENOMIC DNA]</scope>
    <source>
        <strain evidence="5">CCUG 36733</strain>
    </source>
</reference>
<accession>A0A0X8JCH1</accession>
<dbReference type="PANTHER" id="PTHR42698">
    <property type="entry name" value="GTPASE ERA"/>
    <property type="match status" value="1"/>
</dbReference>
<evidence type="ECO:0000256" key="2">
    <source>
        <dbReference type="SAM" id="Phobius"/>
    </source>
</evidence>
<protein>
    <submittedName>
        <fullName evidence="4">ATP-binding protein</fullName>
    </submittedName>
</protein>
<keyword evidence="5" id="KW-1185">Reference proteome</keyword>
<dbReference type="Gene3D" id="3.40.50.300">
    <property type="entry name" value="P-loop containing nucleotide triphosphate hydrolases"/>
    <property type="match status" value="1"/>
</dbReference>
<organism evidence="4 5">
    <name type="scientific">Actinomyces radicidentis</name>
    <dbReference type="NCBI Taxonomy" id="111015"/>
    <lineage>
        <taxon>Bacteria</taxon>
        <taxon>Bacillati</taxon>
        <taxon>Actinomycetota</taxon>
        <taxon>Actinomycetes</taxon>
        <taxon>Actinomycetales</taxon>
        <taxon>Actinomycetaceae</taxon>
        <taxon>Actinomyces</taxon>
    </lineage>
</organism>
<dbReference type="GO" id="GO:0000028">
    <property type="term" value="P:ribosomal small subunit assembly"/>
    <property type="evidence" value="ECO:0007669"/>
    <property type="project" value="TreeGrafter"/>
</dbReference>
<feature type="compositionally biased region" description="Low complexity" evidence="1">
    <location>
        <begin position="1"/>
        <end position="20"/>
    </location>
</feature>